<dbReference type="Gene3D" id="3.40.50.720">
    <property type="entry name" value="NAD(P)-binding Rossmann-like Domain"/>
    <property type="match status" value="1"/>
</dbReference>
<organism evidence="3 4">
    <name type="scientific">Paenibacillus ginsengarvi</name>
    <dbReference type="NCBI Taxonomy" id="400777"/>
    <lineage>
        <taxon>Bacteria</taxon>
        <taxon>Bacillati</taxon>
        <taxon>Bacillota</taxon>
        <taxon>Bacilli</taxon>
        <taxon>Bacillales</taxon>
        <taxon>Paenibacillaceae</taxon>
        <taxon>Paenibacillus</taxon>
    </lineage>
</organism>
<protein>
    <submittedName>
        <fullName evidence="3">SDR family NAD(P)-dependent oxidoreductase</fullName>
    </submittedName>
</protein>
<dbReference type="Pfam" id="PF00106">
    <property type="entry name" value="adh_short"/>
    <property type="match status" value="1"/>
</dbReference>
<dbReference type="PRINTS" id="PR00081">
    <property type="entry name" value="GDHRDH"/>
</dbReference>
<comment type="similarity">
    <text evidence="2">Belongs to the short-chain dehydrogenases/reductases (SDR) family.</text>
</comment>
<gene>
    <name evidence="3" type="ORF">D7M11_29840</name>
</gene>
<dbReference type="EMBL" id="RBAH01000030">
    <property type="protein sequence ID" value="RKN70645.1"/>
    <property type="molecule type" value="Genomic_DNA"/>
</dbReference>
<evidence type="ECO:0000256" key="1">
    <source>
        <dbReference type="ARBA" id="ARBA00023002"/>
    </source>
</evidence>
<dbReference type="InterPro" id="IPR036291">
    <property type="entry name" value="NAD(P)-bd_dom_sf"/>
</dbReference>
<dbReference type="GO" id="GO:0016491">
    <property type="term" value="F:oxidoreductase activity"/>
    <property type="evidence" value="ECO:0007669"/>
    <property type="project" value="UniProtKB-KW"/>
</dbReference>
<dbReference type="PANTHER" id="PTHR43157">
    <property type="entry name" value="PHOSPHATIDYLINOSITOL-GLYCAN BIOSYNTHESIS CLASS F PROTEIN-RELATED"/>
    <property type="match status" value="1"/>
</dbReference>
<dbReference type="InterPro" id="IPR002347">
    <property type="entry name" value="SDR_fam"/>
</dbReference>
<accession>A0A3B0BBA9</accession>
<proteinExistence type="inferred from homology"/>
<evidence type="ECO:0000256" key="2">
    <source>
        <dbReference type="RuleBase" id="RU000363"/>
    </source>
</evidence>
<name>A0A3B0BBA9_9BACL</name>
<dbReference type="PRINTS" id="PR00080">
    <property type="entry name" value="SDRFAMILY"/>
</dbReference>
<reference evidence="3 4" key="1">
    <citation type="journal article" date="2007" name="Int. J. Syst. Evol. Microbiol.">
        <title>Paenibacillus ginsengarvi sp. nov., isolated from soil from ginseng cultivation.</title>
        <authorList>
            <person name="Yoon M.H."/>
            <person name="Ten L.N."/>
            <person name="Im W.T."/>
        </authorList>
    </citation>
    <scope>NUCLEOTIDE SEQUENCE [LARGE SCALE GENOMIC DNA]</scope>
    <source>
        <strain evidence="3 4">KCTC 13059</strain>
    </source>
</reference>
<keyword evidence="1" id="KW-0560">Oxidoreductase</keyword>
<keyword evidence="4" id="KW-1185">Reference proteome</keyword>
<evidence type="ECO:0000313" key="4">
    <source>
        <dbReference type="Proteomes" id="UP000282311"/>
    </source>
</evidence>
<dbReference type="AlphaFoldDB" id="A0A3B0BBA9"/>
<dbReference type="SUPFAM" id="SSF51735">
    <property type="entry name" value="NAD(P)-binding Rossmann-fold domains"/>
    <property type="match status" value="1"/>
</dbReference>
<evidence type="ECO:0000313" key="3">
    <source>
        <dbReference type="EMBL" id="RKN70645.1"/>
    </source>
</evidence>
<comment type="caution">
    <text evidence="3">The sequence shown here is derived from an EMBL/GenBank/DDBJ whole genome shotgun (WGS) entry which is preliminary data.</text>
</comment>
<dbReference type="Proteomes" id="UP000282311">
    <property type="component" value="Unassembled WGS sequence"/>
</dbReference>
<dbReference type="PANTHER" id="PTHR43157:SF31">
    <property type="entry name" value="PHOSPHATIDYLINOSITOL-GLYCAN BIOSYNTHESIS CLASS F PROTEIN"/>
    <property type="match status" value="1"/>
</dbReference>
<sequence>MVRPRGVSILYIREAGVAMNTSGKVCLVTGASTGIGKETAVGLAKTGATVVMAARDASRGEEARADVIRRSGNPNVELLLADMTTTGGVRSLANQFLSRHDRLHVLINNAGGVFKEHRKNDEGMELTFALNYYAPFLLTHLLLDTLKKSSPARIVQVASEMQAKRLDIAQLTDPVPYKAMQAYGTAKLAVVMFTYALARELEGTSVTVNAVHPGVIYTPQSARMAPSFLRPLMKLFMSDPVKGAEPSVRLAVDPALEGVSGRYFKQLAEKRTGAFSYDWQQQDKLYTRSLEWAFSPGKVQTHL</sequence>